<evidence type="ECO:0000313" key="2">
    <source>
        <dbReference type="Proteomes" id="UP000789525"/>
    </source>
</evidence>
<dbReference type="Proteomes" id="UP000789525">
    <property type="component" value="Unassembled WGS sequence"/>
</dbReference>
<accession>A0ACA9MUQ8</accession>
<comment type="caution">
    <text evidence="1">The sequence shown here is derived from an EMBL/GenBank/DDBJ whole genome shotgun (WGS) entry which is preliminary data.</text>
</comment>
<protein>
    <submittedName>
        <fullName evidence="1">13123_t:CDS:1</fullName>
    </submittedName>
</protein>
<gene>
    <name evidence="1" type="ORF">ACOLOM_LOCUS7144</name>
</gene>
<keyword evidence="2" id="KW-1185">Reference proteome</keyword>
<dbReference type="EMBL" id="CAJVPT010015901">
    <property type="protein sequence ID" value="CAG8615071.1"/>
    <property type="molecule type" value="Genomic_DNA"/>
</dbReference>
<sequence>MNPVDHPHGGGEGRSSSGRKPVSPWGKLSKALKTRPKKKSKVKRSQVAHGQEPRRMITAGVAAHHHTPEELSDEEHNAQPHLVRRERTIGIRPTVRGTVMNPVDHPRGKGKRSIVKKQSTCSQHKRRVKLLSVTYLTLSYNNFPLASSFPSVAQSCADSVQVLARFHPPPCTFTPLSPSFFLLKAQPKPHSQESWPATTSTEKTLMKPTWSTSISAASILLASRTTRMVVEKARVLVVVATQSRLGVIRPKVTRLAKTSLQTSILSAAEKEASR</sequence>
<feature type="non-terminal residue" evidence="1">
    <location>
        <position position="274"/>
    </location>
</feature>
<organism evidence="1 2">
    <name type="scientific">Acaulospora colombiana</name>
    <dbReference type="NCBI Taxonomy" id="27376"/>
    <lineage>
        <taxon>Eukaryota</taxon>
        <taxon>Fungi</taxon>
        <taxon>Fungi incertae sedis</taxon>
        <taxon>Mucoromycota</taxon>
        <taxon>Glomeromycotina</taxon>
        <taxon>Glomeromycetes</taxon>
        <taxon>Diversisporales</taxon>
        <taxon>Acaulosporaceae</taxon>
        <taxon>Acaulospora</taxon>
    </lineage>
</organism>
<reference evidence="1" key="1">
    <citation type="submission" date="2021-06" db="EMBL/GenBank/DDBJ databases">
        <authorList>
            <person name="Kallberg Y."/>
            <person name="Tangrot J."/>
            <person name="Rosling A."/>
        </authorList>
    </citation>
    <scope>NUCLEOTIDE SEQUENCE</scope>
    <source>
        <strain evidence="1">CL356</strain>
    </source>
</reference>
<name>A0ACA9MUQ8_9GLOM</name>
<proteinExistence type="predicted"/>
<evidence type="ECO:0000313" key="1">
    <source>
        <dbReference type="EMBL" id="CAG8615071.1"/>
    </source>
</evidence>